<evidence type="ECO:0000256" key="3">
    <source>
        <dbReference type="ARBA" id="ARBA00022475"/>
    </source>
</evidence>
<dbReference type="InterPro" id="IPR025966">
    <property type="entry name" value="OppC_N"/>
</dbReference>
<comment type="subcellular location">
    <subcellularLocation>
        <location evidence="1 7">Cell membrane</location>
        <topology evidence="1 7">Multi-pass membrane protein</topology>
    </subcellularLocation>
</comment>
<feature type="domain" description="ABC transmembrane type-1" evidence="9">
    <location>
        <begin position="79"/>
        <end position="264"/>
    </location>
</feature>
<keyword evidence="2 7" id="KW-0813">Transport</keyword>
<evidence type="ECO:0000256" key="1">
    <source>
        <dbReference type="ARBA" id="ARBA00004651"/>
    </source>
</evidence>
<dbReference type="CDD" id="cd06261">
    <property type="entry name" value="TM_PBP2"/>
    <property type="match status" value="1"/>
</dbReference>
<feature type="region of interest" description="Disordered" evidence="8">
    <location>
        <begin position="275"/>
        <end position="296"/>
    </location>
</feature>
<evidence type="ECO:0000259" key="9">
    <source>
        <dbReference type="PROSITE" id="PS50928"/>
    </source>
</evidence>
<dbReference type="GO" id="GO:0055085">
    <property type="term" value="P:transmembrane transport"/>
    <property type="evidence" value="ECO:0007669"/>
    <property type="project" value="InterPro"/>
</dbReference>
<evidence type="ECO:0000256" key="7">
    <source>
        <dbReference type="RuleBase" id="RU363032"/>
    </source>
</evidence>
<dbReference type="PANTHER" id="PTHR43386">
    <property type="entry name" value="OLIGOPEPTIDE TRANSPORT SYSTEM PERMEASE PROTEIN APPC"/>
    <property type="match status" value="1"/>
</dbReference>
<evidence type="ECO:0000256" key="5">
    <source>
        <dbReference type="ARBA" id="ARBA00022989"/>
    </source>
</evidence>
<dbReference type="InterPro" id="IPR000515">
    <property type="entry name" value="MetI-like"/>
</dbReference>
<comment type="caution">
    <text evidence="10">The sequence shown here is derived from an EMBL/GenBank/DDBJ whole genome shotgun (WGS) entry which is preliminary data.</text>
</comment>
<evidence type="ECO:0000256" key="8">
    <source>
        <dbReference type="SAM" id="MobiDB-lite"/>
    </source>
</evidence>
<keyword evidence="6 7" id="KW-0472">Membrane</keyword>
<dbReference type="AlphaFoldDB" id="A0A8J4HBP7"/>
<feature type="transmembrane region" description="Helical" evidence="7">
    <location>
        <begin position="114"/>
        <end position="135"/>
    </location>
</feature>
<gene>
    <name evidence="10" type="ORF">ENY07_09925</name>
</gene>
<protein>
    <submittedName>
        <fullName evidence="10">ABC transporter permease</fullName>
    </submittedName>
</protein>
<organism evidence="10">
    <name type="scientific">Acidicaldus sp</name>
    <dbReference type="NCBI Taxonomy" id="1872105"/>
    <lineage>
        <taxon>Bacteria</taxon>
        <taxon>Pseudomonadati</taxon>
        <taxon>Pseudomonadota</taxon>
        <taxon>Alphaproteobacteria</taxon>
        <taxon>Acetobacterales</taxon>
        <taxon>Acetobacteraceae</taxon>
        <taxon>Acidicaldus</taxon>
    </lineage>
</organism>
<comment type="similarity">
    <text evidence="7">Belongs to the binding-protein-dependent transport system permease family.</text>
</comment>
<dbReference type="PANTHER" id="PTHR43386:SF25">
    <property type="entry name" value="PEPTIDE ABC TRANSPORTER PERMEASE PROTEIN"/>
    <property type="match status" value="1"/>
</dbReference>
<keyword evidence="3" id="KW-1003">Cell membrane</keyword>
<dbReference type="SUPFAM" id="SSF161098">
    <property type="entry name" value="MetI-like"/>
    <property type="match status" value="1"/>
</dbReference>
<reference evidence="10" key="1">
    <citation type="journal article" date="2020" name="mSystems">
        <title>Genome- and Community-Level Interaction Insights into Carbon Utilization and Element Cycling Functions of Hydrothermarchaeota in Hydrothermal Sediment.</title>
        <authorList>
            <person name="Zhou Z."/>
            <person name="Liu Y."/>
            <person name="Xu W."/>
            <person name="Pan J."/>
            <person name="Luo Z.H."/>
            <person name="Li M."/>
        </authorList>
    </citation>
    <scope>NUCLEOTIDE SEQUENCE</scope>
    <source>
        <strain evidence="10">SpSt-997</strain>
    </source>
</reference>
<dbReference type="Pfam" id="PF00528">
    <property type="entry name" value="BPD_transp_1"/>
    <property type="match status" value="1"/>
</dbReference>
<evidence type="ECO:0000256" key="4">
    <source>
        <dbReference type="ARBA" id="ARBA00022692"/>
    </source>
</evidence>
<feature type="transmembrane region" description="Helical" evidence="7">
    <location>
        <begin position="77"/>
        <end position="102"/>
    </location>
</feature>
<evidence type="ECO:0000256" key="2">
    <source>
        <dbReference type="ARBA" id="ARBA00022448"/>
    </source>
</evidence>
<keyword evidence="4 7" id="KW-0812">Transmembrane</keyword>
<sequence length="296" mass="31151">MTHEFWRWIRHHPLAALAILWLTALVVLGLLAPWLAPASPTAQNPAEVLLPPDARHWLGTDDLGRDVLSRLIYGSPVALAASLLAVAVAALIGVPLGLLAGFAGGWIDMLIGRLVDAVLSFPAIILAVGITGALGAGLIDGMIAVGVVFAPVLARLARAETRLVRAEPYVEAARGFGAGTFYLLRRHILPNVAEPLIVQMTLLLAQALLAEASLSFLGLGAQPPAPSWGAMLARAYTYMEIAPEQMYAPGLAIVFTSLAFNRLGEALRAALDPREGAGSHFSDADPATAVSSDRRA</sequence>
<dbReference type="InterPro" id="IPR050366">
    <property type="entry name" value="BP-dependent_transpt_permease"/>
</dbReference>
<evidence type="ECO:0000313" key="10">
    <source>
        <dbReference type="EMBL" id="HGC43519.1"/>
    </source>
</evidence>
<accession>A0A8J4HBP7</accession>
<dbReference type="InterPro" id="IPR035906">
    <property type="entry name" value="MetI-like_sf"/>
</dbReference>
<dbReference type="EMBL" id="DTQM01000190">
    <property type="protein sequence ID" value="HGC43519.1"/>
    <property type="molecule type" value="Genomic_DNA"/>
</dbReference>
<keyword evidence="5 7" id="KW-1133">Transmembrane helix</keyword>
<proteinExistence type="inferred from homology"/>
<dbReference type="Pfam" id="PF12911">
    <property type="entry name" value="OppC_N"/>
    <property type="match status" value="1"/>
</dbReference>
<dbReference type="GO" id="GO:0005886">
    <property type="term" value="C:plasma membrane"/>
    <property type="evidence" value="ECO:0007669"/>
    <property type="project" value="UniProtKB-SubCell"/>
</dbReference>
<dbReference type="Gene3D" id="1.10.3720.10">
    <property type="entry name" value="MetI-like"/>
    <property type="match status" value="1"/>
</dbReference>
<dbReference type="PROSITE" id="PS50928">
    <property type="entry name" value="ABC_TM1"/>
    <property type="match status" value="1"/>
</dbReference>
<name>A0A8J4HBP7_9PROT</name>
<evidence type="ECO:0000256" key="6">
    <source>
        <dbReference type="ARBA" id="ARBA00023136"/>
    </source>
</evidence>